<evidence type="ECO:0000256" key="4">
    <source>
        <dbReference type="ARBA" id="ARBA00023237"/>
    </source>
</evidence>
<protein>
    <recommendedName>
        <fullName evidence="6">LPS-assembly lipoprotein LptE</fullName>
    </recommendedName>
</protein>
<keyword evidence="8" id="KW-1185">Reference proteome</keyword>
<dbReference type="GO" id="GO:0043165">
    <property type="term" value="P:Gram-negative-bacterium-type cell outer membrane assembly"/>
    <property type="evidence" value="ECO:0007669"/>
    <property type="project" value="UniProtKB-UniRule"/>
</dbReference>
<comment type="subcellular location">
    <subcellularLocation>
        <location evidence="6">Cell outer membrane</location>
        <topology evidence="6">Lipid-anchor</topology>
    </subcellularLocation>
</comment>
<evidence type="ECO:0000256" key="3">
    <source>
        <dbReference type="ARBA" id="ARBA00023139"/>
    </source>
</evidence>
<comment type="caution">
    <text evidence="7">The sequence shown here is derived from an EMBL/GenBank/DDBJ whole genome shotgun (WGS) entry which is preliminary data.</text>
</comment>
<evidence type="ECO:0000256" key="1">
    <source>
        <dbReference type="ARBA" id="ARBA00022729"/>
    </source>
</evidence>
<dbReference type="Pfam" id="PF04390">
    <property type="entry name" value="LptE"/>
    <property type="match status" value="1"/>
</dbReference>
<comment type="subunit">
    <text evidence="6">Component of the lipopolysaccharide transport and assembly complex. Interacts with LptD.</text>
</comment>
<evidence type="ECO:0000313" key="7">
    <source>
        <dbReference type="EMBL" id="PSJ44846.1"/>
    </source>
</evidence>
<name>A0A2P7R3R4_9GAMM</name>
<evidence type="ECO:0000256" key="2">
    <source>
        <dbReference type="ARBA" id="ARBA00023136"/>
    </source>
</evidence>
<comment type="similarity">
    <text evidence="6">Belongs to the LptE lipoprotein family.</text>
</comment>
<dbReference type="Gene3D" id="3.30.160.150">
    <property type="entry name" value="Lipoprotein like domain"/>
    <property type="match status" value="1"/>
</dbReference>
<dbReference type="GO" id="GO:0009279">
    <property type="term" value="C:cell outer membrane"/>
    <property type="evidence" value="ECO:0007669"/>
    <property type="project" value="UniProtKB-SubCell"/>
</dbReference>
<keyword evidence="5 6" id="KW-0449">Lipoprotein</keyword>
<accession>A0A2P7R3R4</accession>
<dbReference type="RefSeq" id="WP_106730097.1">
    <property type="nucleotide sequence ID" value="NZ_PXYG01000005.1"/>
</dbReference>
<dbReference type="Proteomes" id="UP000240243">
    <property type="component" value="Unassembled WGS sequence"/>
</dbReference>
<gene>
    <name evidence="6" type="primary">lptE</name>
    <name evidence="7" type="ORF">C7H85_12810</name>
</gene>
<evidence type="ECO:0000256" key="5">
    <source>
        <dbReference type="ARBA" id="ARBA00023288"/>
    </source>
</evidence>
<dbReference type="HAMAP" id="MF_01186">
    <property type="entry name" value="LPS_assembly_LptE"/>
    <property type="match status" value="1"/>
</dbReference>
<dbReference type="OrthoDB" id="5801564at2"/>
<comment type="function">
    <text evidence="6">Together with LptD, is involved in the assembly of lipopolysaccharide (LPS) at the surface of the outer membrane. Required for the proper assembly of LptD. Binds LPS and may serve as the LPS recognition site at the outer membrane.</text>
</comment>
<dbReference type="PROSITE" id="PS51257">
    <property type="entry name" value="PROKAR_LIPOPROTEIN"/>
    <property type="match status" value="1"/>
</dbReference>
<evidence type="ECO:0000313" key="8">
    <source>
        <dbReference type="Proteomes" id="UP000240243"/>
    </source>
</evidence>
<dbReference type="EMBL" id="PXYG01000005">
    <property type="protein sequence ID" value="PSJ44846.1"/>
    <property type="molecule type" value="Genomic_DNA"/>
</dbReference>
<sequence length="161" mass="17906">MLSRIKAGVLIVLTLLLAGCGFQLRGGENLPPELQRLALLGDDKTQFYRLVSARLQRAGVQLVEPDGATPVLTIAPLGQSNTTASVNARANTLEYAMRFSTRFILDMPDAPRQVFNVAFNRSFLDKSNQALASSREQQQLHEQMEFEAAEQILRQLSRLSF</sequence>
<dbReference type="GO" id="GO:1990351">
    <property type="term" value="C:transporter complex"/>
    <property type="evidence" value="ECO:0007669"/>
    <property type="project" value="TreeGrafter"/>
</dbReference>
<proteinExistence type="inferred from homology"/>
<dbReference type="PANTHER" id="PTHR38098">
    <property type="entry name" value="LPS-ASSEMBLY LIPOPROTEIN LPTE"/>
    <property type="match status" value="1"/>
</dbReference>
<organism evidence="7 8">
    <name type="scientific">Zobellella endophytica</name>
    <dbReference type="NCBI Taxonomy" id="2116700"/>
    <lineage>
        <taxon>Bacteria</taxon>
        <taxon>Pseudomonadati</taxon>
        <taxon>Pseudomonadota</taxon>
        <taxon>Gammaproteobacteria</taxon>
        <taxon>Aeromonadales</taxon>
        <taxon>Aeromonadaceae</taxon>
        <taxon>Zobellella</taxon>
    </lineage>
</organism>
<keyword evidence="4 6" id="KW-0998">Cell outer membrane</keyword>
<keyword evidence="3 6" id="KW-0564">Palmitate</keyword>
<dbReference type="PANTHER" id="PTHR38098:SF1">
    <property type="entry name" value="LPS-ASSEMBLY LIPOPROTEIN LPTE"/>
    <property type="match status" value="1"/>
</dbReference>
<dbReference type="AlphaFoldDB" id="A0A2P7R3R4"/>
<dbReference type="GO" id="GO:0015920">
    <property type="term" value="P:lipopolysaccharide transport"/>
    <property type="evidence" value="ECO:0007669"/>
    <property type="project" value="TreeGrafter"/>
</dbReference>
<dbReference type="GO" id="GO:0001530">
    <property type="term" value="F:lipopolysaccharide binding"/>
    <property type="evidence" value="ECO:0007669"/>
    <property type="project" value="TreeGrafter"/>
</dbReference>
<reference evidence="7 8" key="1">
    <citation type="submission" date="2018-03" db="EMBL/GenBank/DDBJ databases">
        <title>The draft genome of Zobellella sp. 59N8.</title>
        <authorList>
            <person name="Liu L."/>
            <person name="Li L."/>
            <person name="Zhang X."/>
            <person name="Liang L."/>
            <person name="Wang T."/>
        </authorList>
    </citation>
    <scope>NUCLEOTIDE SEQUENCE [LARGE SCALE GENOMIC DNA]</scope>
    <source>
        <strain evidence="7 8">59N8</strain>
    </source>
</reference>
<keyword evidence="1 6" id="KW-0732">Signal</keyword>
<keyword evidence="2 6" id="KW-0472">Membrane</keyword>
<evidence type="ECO:0000256" key="6">
    <source>
        <dbReference type="HAMAP-Rule" id="MF_01186"/>
    </source>
</evidence>
<dbReference type="InterPro" id="IPR007485">
    <property type="entry name" value="LPS_assembly_LptE"/>
</dbReference>